<accession>A0A2N3J0X9</accession>
<dbReference type="InterPro" id="IPR007059">
    <property type="entry name" value="DmsC"/>
</dbReference>
<dbReference type="RefSeq" id="WP_101324412.1">
    <property type="nucleotide sequence ID" value="NZ_NQMM01000025.1"/>
</dbReference>
<sequence length="253" mass="26563">MHELPLVFFTVLTQSAVGAYLLLLLWQSRQPVGTDRCASIKLLGVVALFALGGVMGSVHLGQPLRALNMLAGVGRSPMSNEIVLSGMFIACAGLGALLRWRQAAPGLSRGLLGVAVPVGLLFVWTVPQIYQLDTVPHWASGHVTLMHLLTVFTGGGALASLLGVTWARWVMGLGIVAALTSKLGYAAFIASSGGAALAAVTGLWQLQTALLALALLLAARHEPKWLPALVAVAVIAAELLGRIAFYDLWQIGM</sequence>
<proteinExistence type="predicted"/>
<gene>
    <name evidence="2" type="ORF">CJP16_08855</name>
</gene>
<evidence type="ECO:0000256" key="1">
    <source>
        <dbReference type="SAM" id="Phobius"/>
    </source>
</evidence>
<dbReference type="EMBL" id="NQMM01000025">
    <property type="protein sequence ID" value="PKQ79114.1"/>
    <property type="molecule type" value="Genomic_DNA"/>
</dbReference>
<dbReference type="GO" id="GO:0009389">
    <property type="term" value="F:dimethyl sulfoxide reductase activity"/>
    <property type="evidence" value="ECO:0007669"/>
    <property type="project" value="TreeGrafter"/>
</dbReference>
<dbReference type="Pfam" id="PF04976">
    <property type="entry name" value="DmsC"/>
    <property type="match status" value="1"/>
</dbReference>
<keyword evidence="3" id="KW-1185">Reference proteome</keyword>
<reference evidence="2 3" key="1">
    <citation type="journal article" date="2017" name="Front. Microbiol.">
        <title>Strong Genomic and Phenotypic Heterogeneity in the Aeromonas sobria Species Complex.</title>
        <authorList>
            <person name="Gauthier J."/>
            <person name="Vincent A.T."/>
            <person name="Charette S.J."/>
            <person name="Derome N."/>
        </authorList>
    </citation>
    <scope>NUCLEOTIDE SEQUENCE [LARGE SCALE GENOMIC DNA]</scope>
    <source>
        <strain evidence="2 3">TM18</strain>
    </source>
</reference>
<dbReference type="GO" id="GO:0005886">
    <property type="term" value="C:plasma membrane"/>
    <property type="evidence" value="ECO:0007669"/>
    <property type="project" value="TreeGrafter"/>
</dbReference>
<feature type="transmembrane region" description="Helical" evidence="1">
    <location>
        <begin position="196"/>
        <end position="218"/>
    </location>
</feature>
<name>A0A2N3J0X9_AERSO</name>
<dbReference type="AlphaFoldDB" id="A0A2N3J0X9"/>
<dbReference type="GO" id="GO:0019645">
    <property type="term" value="P:anaerobic electron transport chain"/>
    <property type="evidence" value="ECO:0007669"/>
    <property type="project" value="InterPro"/>
</dbReference>
<feature type="transmembrane region" description="Helical" evidence="1">
    <location>
        <begin position="6"/>
        <end position="26"/>
    </location>
</feature>
<organism evidence="2 3">
    <name type="scientific">Aeromonas sobria</name>
    <dbReference type="NCBI Taxonomy" id="646"/>
    <lineage>
        <taxon>Bacteria</taxon>
        <taxon>Pseudomonadati</taxon>
        <taxon>Pseudomonadota</taxon>
        <taxon>Gammaproteobacteria</taxon>
        <taxon>Aeromonadales</taxon>
        <taxon>Aeromonadaceae</taxon>
        <taxon>Aeromonas</taxon>
    </lineage>
</organism>
<protein>
    <recommendedName>
        <fullName evidence="4">Dimethyl sulfoxide reductase</fullName>
    </recommendedName>
</protein>
<feature type="transmembrane region" description="Helical" evidence="1">
    <location>
        <begin position="225"/>
        <end position="245"/>
    </location>
</feature>
<feature type="transmembrane region" description="Helical" evidence="1">
    <location>
        <begin position="169"/>
        <end position="190"/>
    </location>
</feature>
<evidence type="ECO:0008006" key="4">
    <source>
        <dbReference type="Google" id="ProtNLM"/>
    </source>
</evidence>
<keyword evidence="1" id="KW-0812">Transmembrane</keyword>
<feature type="transmembrane region" description="Helical" evidence="1">
    <location>
        <begin position="38"/>
        <end position="58"/>
    </location>
</feature>
<keyword evidence="1" id="KW-0472">Membrane</keyword>
<comment type="caution">
    <text evidence="2">The sequence shown here is derived from an EMBL/GenBank/DDBJ whole genome shotgun (WGS) entry which is preliminary data.</text>
</comment>
<dbReference type="Proteomes" id="UP000233467">
    <property type="component" value="Unassembled WGS sequence"/>
</dbReference>
<dbReference type="PANTHER" id="PTHR38095:SF3">
    <property type="entry name" value="ANAEROBIC DIMETHYL SULFOXIDE REDUCTASE, SUBUNIT C"/>
    <property type="match status" value="1"/>
</dbReference>
<evidence type="ECO:0000313" key="2">
    <source>
        <dbReference type="EMBL" id="PKQ79114.1"/>
    </source>
</evidence>
<evidence type="ECO:0000313" key="3">
    <source>
        <dbReference type="Proteomes" id="UP000233467"/>
    </source>
</evidence>
<dbReference type="PANTHER" id="PTHR38095">
    <property type="entry name" value="ANAEROBIC DIMETHYL SULFOXIDE REDUCTASE CHAIN YNFH"/>
    <property type="match status" value="1"/>
</dbReference>
<keyword evidence="1" id="KW-1133">Transmembrane helix</keyword>
<feature type="transmembrane region" description="Helical" evidence="1">
    <location>
        <begin position="78"/>
        <end position="98"/>
    </location>
</feature>
<feature type="transmembrane region" description="Helical" evidence="1">
    <location>
        <begin position="110"/>
        <end position="130"/>
    </location>
</feature>
<dbReference type="GO" id="GO:0009390">
    <property type="term" value="C:dimethyl sulfoxide reductase complex"/>
    <property type="evidence" value="ECO:0007669"/>
    <property type="project" value="TreeGrafter"/>
</dbReference>
<feature type="transmembrane region" description="Helical" evidence="1">
    <location>
        <begin position="142"/>
        <end position="162"/>
    </location>
</feature>